<dbReference type="AlphaFoldDB" id="A0A0D6EH61"/>
<evidence type="ECO:0000313" key="2">
    <source>
        <dbReference type="EMBL" id="CEQ39357.1"/>
    </source>
</evidence>
<proteinExistence type="predicted"/>
<feature type="chain" id="PRO_5002303340" evidence="1">
    <location>
        <begin position="36"/>
        <end position="216"/>
    </location>
</feature>
<keyword evidence="3" id="KW-1185">Reference proteome</keyword>
<feature type="signal peptide" evidence="1">
    <location>
        <begin position="1"/>
        <end position="35"/>
    </location>
</feature>
<keyword evidence="1" id="KW-0732">Signal</keyword>
<reference evidence="3" key="1">
    <citation type="submission" date="2015-02" db="EMBL/GenBank/DDBJ databases">
        <authorList>
            <person name="Gon?alves P."/>
        </authorList>
    </citation>
    <scope>NUCLEOTIDE SEQUENCE [LARGE SCALE GENOMIC DNA]</scope>
</reference>
<protein>
    <submittedName>
        <fullName evidence="2">SPOSA6832_00876-mRNA-1:cds</fullName>
    </submittedName>
</protein>
<dbReference type="EMBL" id="CENE01000002">
    <property type="protein sequence ID" value="CEQ39357.1"/>
    <property type="molecule type" value="Genomic_DNA"/>
</dbReference>
<evidence type="ECO:0000256" key="1">
    <source>
        <dbReference type="SAM" id="SignalP"/>
    </source>
</evidence>
<organism evidence="2 3">
    <name type="scientific">Sporidiobolus salmonicolor</name>
    <name type="common">Yeast-like fungus</name>
    <name type="synonym">Sporobolomyces salmonicolor</name>
    <dbReference type="NCBI Taxonomy" id="5005"/>
    <lineage>
        <taxon>Eukaryota</taxon>
        <taxon>Fungi</taxon>
        <taxon>Dikarya</taxon>
        <taxon>Basidiomycota</taxon>
        <taxon>Pucciniomycotina</taxon>
        <taxon>Microbotryomycetes</taxon>
        <taxon>Sporidiobolales</taxon>
        <taxon>Sporidiobolaceae</taxon>
        <taxon>Sporobolomyces</taxon>
    </lineage>
</organism>
<accession>A0A0D6EH61</accession>
<name>A0A0D6EH61_SPOSA</name>
<evidence type="ECO:0000313" key="3">
    <source>
        <dbReference type="Proteomes" id="UP000243876"/>
    </source>
</evidence>
<gene>
    <name evidence="2" type="primary">SPOSA6832_00876</name>
</gene>
<sequence>MQLHADTDPVRTMARSSISFTAALVALFFAVAARADNSVGSPNIYECTAAAFTYTCDNTPCTIVARPSADESSSLHNFGSVTSASGTVSWTVDEPQGTQVTMWITDSEGNTISSAALTVAAGSDSCLSSTASSGSSASSSAPAASGSSASSTGKAASSSSSAASSASSGASSVAGSATSAAASASSSADAASGAAEVFVKSSLLAAAALAAGVALF</sequence>
<dbReference type="OrthoDB" id="3362246at2759"/>
<dbReference type="Proteomes" id="UP000243876">
    <property type="component" value="Unassembled WGS sequence"/>
</dbReference>